<keyword evidence="7" id="KW-0788">Thiol protease</keyword>
<dbReference type="InterPro" id="IPR046792">
    <property type="entry name" value="Peptidase_C54_cat"/>
</dbReference>
<feature type="region of interest" description="Disordered" evidence="12">
    <location>
        <begin position="1"/>
        <end position="42"/>
    </location>
</feature>
<evidence type="ECO:0000256" key="7">
    <source>
        <dbReference type="ARBA" id="ARBA00022807"/>
    </source>
</evidence>
<evidence type="ECO:0000313" key="14">
    <source>
        <dbReference type="EMBL" id="KAJ7362817.1"/>
    </source>
</evidence>
<keyword evidence="6 11" id="KW-0378">Hydrolase</keyword>
<dbReference type="GO" id="GO:0005634">
    <property type="term" value="C:nucleus"/>
    <property type="evidence" value="ECO:0007669"/>
    <property type="project" value="UniProtKB-SubCell"/>
</dbReference>
<feature type="region of interest" description="Disordered" evidence="12">
    <location>
        <begin position="335"/>
        <end position="366"/>
    </location>
</feature>
<evidence type="ECO:0000256" key="8">
    <source>
        <dbReference type="ARBA" id="ARBA00022927"/>
    </source>
</evidence>
<evidence type="ECO:0000256" key="10">
    <source>
        <dbReference type="ARBA" id="ARBA00029362"/>
    </source>
</evidence>
<evidence type="ECO:0000256" key="9">
    <source>
        <dbReference type="ARBA" id="ARBA00023006"/>
    </source>
</evidence>
<evidence type="ECO:0000256" key="2">
    <source>
        <dbReference type="ARBA" id="ARBA00010958"/>
    </source>
</evidence>
<dbReference type="GO" id="GO:0015031">
    <property type="term" value="P:protein transport"/>
    <property type="evidence" value="ECO:0007669"/>
    <property type="project" value="UniProtKB-KW"/>
</dbReference>
<dbReference type="GO" id="GO:0000045">
    <property type="term" value="P:autophagosome assembly"/>
    <property type="evidence" value="ECO:0007669"/>
    <property type="project" value="TreeGrafter"/>
</dbReference>
<sequence length="572" mass="61207">MTLKKQPPARASALEDSLAPYQRPGGFDILQPAPPSATTDAGLHVCDNADADANRDRFKSLSVDGPPSAASSASHATSNSVSTSSPGGGGRWAAQRRALSRARPLSVHCGTVRPCTRSEHHFYASTLPSVSGHSSSSHSAGNDTLQLAYIEPPVRGRPACSKTARLVRAHREEHERSTARGGNQPHDVARLIRVRNVAPCVRPPRAQGRILLHVDVDISQGGFVILECHDTQGGVDCQLRLECGALKLLRRPPHAYASSTSHSHPPATSTLTSSSRGTKKWWPEGLDERRGVILVDAFPAYGLRVSVATDGTLYQAEVYAASRSPAVPSKALSCSGSRLSSSGHSQTSSAHPSGRKSVEKGDGKAKEGKEGWSARLVLLLLLDIRLGLEGVDPVSRGYQGEFHPSFFTHSLHIVASMCSFLSPPFFLLLPPYSSCAALRPSPPYIRHSPILIIPVLPSLATTLSSLLLLLCIAHLLTLLYTFPQSVGITGGRPSSSYYFIGAQGGGLFYFDPRLSRPRRVISLEHGYARGGLLSPEYGYRQAHAPGRGQTRGEGKRKLLGCTSVFGEQEIAG</sequence>
<dbReference type="AlphaFoldDB" id="A0AAD7F2F3"/>
<dbReference type="GO" id="GO:0016485">
    <property type="term" value="P:protein processing"/>
    <property type="evidence" value="ECO:0007669"/>
    <property type="project" value="TreeGrafter"/>
</dbReference>
<evidence type="ECO:0000256" key="6">
    <source>
        <dbReference type="ARBA" id="ARBA00022801"/>
    </source>
</evidence>
<dbReference type="GO" id="GO:0019786">
    <property type="term" value="F:protein-phosphatidylethanolamide deconjugating activity"/>
    <property type="evidence" value="ECO:0007669"/>
    <property type="project" value="InterPro"/>
</dbReference>
<name>A0AAD7F2F3_9AGAR</name>
<dbReference type="GO" id="GO:0035973">
    <property type="term" value="P:aggrephagy"/>
    <property type="evidence" value="ECO:0007669"/>
    <property type="project" value="TreeGrafter"/>
</dbReference>
<evidence type="ECO:0000313" key="15">
    <source>
        <dbReference type="Proteomes" id="UP001218218"/>
    </source>
</evidence>
<evidence type="ECO:0000259" key="13">
    <source>
        <dbReference type="Pfam" id="PF03416"/>
    </source>
</evidence>
<dbReference type="GO" id="GO:0034727">
    <property type="term" value="P:piecemeal microautophagy of the nucleus"/>
    <property type="evidence" value="ECO:0007669"/>
    <property type="project" value="TreeGrafter"/>
</dbReference>
<feature type="compositionally biased region" description="Basic and acidic residues" evidence="12">
    <location>
        <begin position="356"/>
        <end position="366"/>
    </location>
</feature>
<comment type="subcellular location">
    <subcellularLocation>
        <location evidence="11">Nucleus</location>
    </subcellularLocation>
    <subcellularLocation>
        <location evidence="11">Cytoplasm</location>
    </subcellularLocation>
    <subcellularLocation>
        <location evidence="1">Preautophagosomal structure</location>
    </subcellularLocation>
</comment>
<keyword evidence="5 11" id="KW-0645">Protease</keyword>
<keyword evidence="8" id="KW-0653">Protein transport</keyword>
<keyword evidence="15" id="KW-1185">Reference proteome</keyword>
<keyword evidence="9" id="KW-0072">Autophagy</keyword>
<feature type="domain" description="Peptidase C54 catalytic" evidence="13">
    <location>
        <begin position="476"/>
        <end position="517"/>
    </location>
</feature>
<accession>A0AAD7F2F3</accession>
<dbReference type="Pfam" id="PF03416">
    <property type="entry name" value="Peptidase_C54"/>
    <property type="match status" value="1"/>
</dbReference>
<dbReference type="SUPFAM" id="SSF54001">
    <property type="entry name" value="Cysteine proteinases"/>
    <property type="match status" value="1"/>
</dbReference>
<dbReference type="PANTHER" id="PTHR22624">
    <property type="entry name" value="CYSTEINE PROTEASE ATG4"/>
    <property type="match status" value="1"/>
</dbReference>
<dbReference type="InterPro" id="IPR005078">
    <property type="entry name" value="Peptidase_C54"/>
</dbReference>
<keyword evidence="4 11" id="KW-0963">Cytoplasm</keyword>
<evidence type="ECO:0000256" key="5">
    <source>
        <dbReference type="ARBA" id="ARBA00022670"/>
    </source>
</evidence>
<dbReference type="GO" id="GO:0000407">
    <property type="term" value="C:phagophore assembly site"/>
    <property type="evidence" value="ECO:0007669"/>
    <property type="project" value="UniProtKB-SubCell"/>
</dbReference>
<comment type="caution">
    <text evidence="14">The sequence shown here is derived from an EMBL/GenBank/DDBJ whole genome shotgun (WGS) entry which is preliminary data.</text>
</comment>
<feature type="region of interest" description="Disordered" evidence="12">
    <location>
        <begin position="58"/>
        <end position="105"/>
    </location>
</feature>
<evidence type="ECO:0000256" key="11">
    <source>
        <dbReference type="RuleBase" id="RU363115"/>
    </source>
</evidence>
<evidence type="ECO:0000256" key="1">
    <source>
        <dbReference type="ARBA" id="ARBA00004329"/>
    </source>
</evidence>
<comment type="catalytic activity">
    <reaction evidence="10">
        <text>[protein]-C-terminal L-amino acid-glycyl-phosphatidylethanolamide + H2O = [protein]-C-terminal L-amino acid-glycine + a 1,2-diacyl-sn-glycero-3-phosphoethanolamine</text>
        <dbReference type="Rhea" id="RHEA:67548"/>
        <dbReference type="Rhea" id="RHEA-COMP:17323"/>
        <dbReference type="Rhea" id="RHEA-COMP:17324"/>
        <dbReference type="ChEBI" id="CHEBI:15377"/>
        <dbReference type="ChEBI" id="CHEBI:64612"/>
        <dbReference type="ChEBI" id="CHEBI:172940"/>
        <dbReference type="ChEBI" id="CHEBI:172941"/>
    </reaction>
    <physiologicalReaction direction="left-to-right" evidence="10">
        <dbReference type="Rhea" id="RHEA:67549"/>
    </physiologicalReaction>
</comment>
<evidence type="ECO:0000256" key="3">
    <source>
        <dbReference type="ARBA" id="ARBA00022448"/>
    </source>
</evidence>
<organism evidence="14 15">
    <name type="scientific">Mycena albidolilacea</name>
    <dbReference type="NCBI Taxonomy" id="1033008"/>
    <lineage>
        <taxon>Eukaryota</taxon>
        <taxon>Fungi</taxon>
        <taxon>Dikarya</taxon>
        <taxon>Basidiomycota</taxon>
        <taxon>Agaricomycotina</taxon>
        <taxon>Agaricomycetes</taxon>
        <taxon>Agaricomycetidae</taxon>
        <taxon>Agaricales</taxon>
        <taxon>Marasmiineae</taxon>
        <taxon>Mycenaceae</taxon>
        <taxon>Mycena</taxon>
    </lineage>
</organism>
<feature type="compositionally biased region" description="Low complexity" evidence="12">
    <location>
        <begin position="255"/>
        <end position="275"/>
    </location>
</feature>
<comment type="function">
    <text evidence="11">Required for selective autophagic degradation of the nucleus (nucleophagy) as well as for mitophagy which contributes to regulate mitochondrial quantity and quality by eliminating the mitochondria to a basal level to fulfill cellular energy requirements and preventing excess ROS production.</text>
</comment>
<feature type="compositionally biased region" description="Low complexity" evidence="12">
    <location>
        <begin position="62"/>
        <end position="85"/>
    </location>
</feature>
<dbReference type="Proteomes" id="UP001218218">
    <property type="component" value="Unassembled WGS sequence"/>
</dbReference>
<protein>
    <recommendedName>
        <fullName evidence="11">Cysteine protease</fullName>
        <ecNumber evidence="11">3.4.22.-</ecNumber>
    </recommendedName>
</protein>
<comment type="similarity">
    <text evidence="2 11">Belongs to the peptidase C54 family.</text>
</comment>
<keyword evidence="3" id="KW-0813">Transport</keyword>
<dbReference type="EMBL" id="JARIHO010000004">
    <property type="protein sequence ID" value="KAJ7362817.1"/>
    <property type="molecule type" value="Genomic_DNA"/>
</dbReference>
<evidence type="ECO:0000256" key="4">
    <source>
        <dbReference type="ARBA" id="ARBA00022490"/>
    </source>
</evidence>
<dbReference type="PANTHER" id="PTHR22624:SF49">
    <property type="entry name" value="CYSTEINE PROTEASE"/>
    <property type="match status" value="1"/>
</dbReference>
<dbReference type="GO" id="GO:0000423">
    <property type="term" value="P:mitophagy"/>
    <property type="evidence" value="ECO:0007669"/>
    <property type="project" value="TreeGrafter"/>
</dbReference>
<proteinExistence type="inferred from homology"/>
<feature type="compositionally biased region" description="Low complexity" evidence="12">
    <location>
        <begin position="335"/>
        <end position="352"/>
    </location>
</feature>
<feature type="region of interest" description="Disordered" evidence="12">
    <location>
        <begin position="255"/>
        <end position="282"/>
    </location>
</feature>
<evidence type="ECO:0000256" key="12">
    <source>
        <dbReference type="SAM" id="MobiDB-lite"/>
    </source>
</evidence>
<dbReference type="EC" id="3.4.22.-" evidence="11"/>
<dbReference type="InterPro" id="IPR038765">
    <property type="entry name" value="Papain-like_cys_pep_sf"/>
</dbReference>
<gene>
    <name evidence="14" type="ORF">DFH08DRAFT_951049</name>
</gene>
<keyword evidence="11" id="KW-0539">Nucleus</keyword>
<dbReference type="GO" id="GO:0004197">
    <property type="term" value="F:cysteine-type endopeptidase activity"/>
    <property type="evidence" value="ECO:0007669"/>
    <property type="project" value="TreeGrafter"/>
</dbReference>
<reference evidence="14" key="1">
    <citation type="submission" date="2023-03" db="EMBL/GenBank/DDBJ databases">
        <title>Massive genome expansion in bonnet fungi (Mycena s.s.) driven by repeated elements and novel gene families across ecological guilds.</title>
        <authorList>
            <consortium name="Lawrence Berkeley National Laboratory"/>
            <person name="Harder C.B."/>
            <person name="Miyauchi S."/>
            <person name="Viragh M."/>
            <person name="Kuo A."/>
            <person name="Thoen E."/>
            <person name="Andreopoulos B."/>
            <person name="Lu D."/>
            <person name="Skrede I."/>
            <person name="Drula E."/>
            <person name="Henrissat B."/>
            <person name="Morin E."/>
            <person name="Kohler A."/>
            <person name="Barry K."/>
            <person name="LaButti K."/>
            <person name="Morin E."/>
            <person name="Salamov A."/>
            <person name="Lipzen A."/>
            <person name="Mereny Z."/>
            <person name="Hegedus B."/>
            <person name="Baldrian P."/>
            <person name="Stursova M."/>
            <person name="Weitz H."/>
            <person name="Taylor A."/>
            <person name="Grigoriev I.V."/>
            <person name="Nagy L.G."/>
            <person name="Martin F."/>
            <person name="Kauserud H."/>
        </authorList>
    </citation>
    <scope>NUCLEOTIDE SEQUENCE</scope>
    <source>
        <strain evidence="14">CBHHK002</strain>
    </source>
</reference>